<dbReference type="Proteomes" id="UP000030663">
    <property type="component" value="Unassembled WGS sequence"/>
</dbReference>
<dbReference type="EMBL" id="KI979892">
    <property type="protein sequence ID" value="EXK75709.1"/>
    <property type="molecule type" value="Genomic_DNA"/>
</dbReference>
<feature type="chain" id="PRO_5004935606" evidence="2">
    <location>
        <begin position="18"/>
        <end position="63"/>
    </location>
</feature>
<evidence type="ECO:0000256" key="1">
    <source>
        <dbReference type="SAM" id="MobiDB-lite"/>
    </source>
</evidence>
<dbReference type="AlphaFoldDB" id="X0BB67"/>
<proteinExistence type="predicted"/>
<accession>X0BB67</accession>
<organism evidence="3 4">
    <name type="scientific">Fusarium oxysporum f. sp. raphani 54005</name>
    <dbReference type="NCBI Taxonomy" id="1089458"/>
    <lineage>
        <taxon>Eukaryota</taxon>
        <taxon>Fungi</taxon>
        <taxon>Dikarya</taxon>
        <taxon>Ascomycota</taxon>
        <taxon>Pezizomycotina</taxon>
        <taxon>Sordariomycetes</taxon>
        <taxon>Hypocreomycetidae</taxon>
        <taxon>Hypocreales</taxon>
        <taxon>Nectriaceae</taxon>
        <taxon>Fusarium</taxon>
        <taxon>Fusarium oxysporum species complex</taxon>
    </lineage>
</organism>
<feature type="compositionally biased region" description="Low complexity" evidence="1">
    <location>
        <begin position="54"/>
        <end position="63"/>
    </location>
</feature>
<evidence type="ECO:0000313" key="4">
    <source>
        <dbReference type="Proteomes" id="UP000030663"/>
    </source>
</evidence>
<keyword evidence="2" id="KW-0732">Signal</keyword>
<protein>
    <submittedName>
        <fullName evidence="3">Uncharacterized protein</fullName>
    </submittedName>
</protein>
<sequence length="63" mass="6625">MKLSMITLLAITSGIMAAPAAEPGAPGKYGDSGSPNDAYGKDIYPYNHYRSEGSRGSQESQES</sequence>
<evidence type="ECO:0000256" key="2">
    <source>
        <dbReference type="SAM" id="SignalP"/>
    </source>
</evidence>
<reference evidence="3 4" key="1">
    <citation type="submission" date="2011-11" db="EMBL/GenBank/DDBJ databases">
        <title>The Genome Sequence of Fusarium oxysporum PHW815.</title>
        <authorList>
            <consortium name="The Broad Institute Genome Sequencing Platform"/>
            <person name="Ma L.-J."/>
            <person name="Gale L.R."/>
            <person name="Schwartz D.C."/>
            <person name="Zhou S."/>
            <person name="Corby-Kistler H."/>
            <person name="Young S.K."/>
            <person name="Zeng Q."/>
            <person name="Gargeya S."/>
            <person name="Fitzgerald M."/>
            <person name="Haas B."/>
            <person name="Abouelleil A."/>
            <person name="Alvarado L."/>
            <person name="Arachchi H.M."/>
            <person name="Berlin A."/>
            <person name="Brown A."/>
            <person name="Chapman S.B."/>
            <person name="Chen Z."/>
            <person name="Dunbar C."/>
            <person name="Freedman E."/>
            <person name="Gearin G."/>
            <person name="Goldberg J."/>
            <person name="Griggs A."/>
            <person name="Gujja S."/>
            <person name="Heiman D."/>
            <person name="Howarth C."/>
            <person name="Larson L."/>
            <person name="Lui A."/>
            <person name="MacDonald P.J.P."/>
            <person name="Montmayeur A."/>
            <person name="Murphy C."/>
            <person name="Neiman D."/>
            <person name="Pearson M."/>
            <person name="Priest M."/>
            <person name="Roberts A."/>
            <person name="Saif S."/>
            <person name="Shea T."/>
            <person name="Shenoy N."/>
            <person name="Sisk P."/>
            <person name="Stolte C."/>
            <person name="Sykes S."/>
            <person name="Wortman J."/>
            <person name="Nusbaum C."/>
            <person name="Birren B."/>
        </authorList>
    </citation>
    <scope>NUCLEOTIDE SEQUENCE [LARGE SCALE GENOMIC DNA]</scope>
    <source>
        <strain evidence="3 4">54005</strain>
    </source>
</reference>
<dbReference type="HOGENOM" id="CLU_2885888_0_0_1"/>
<feature type="signal peptide" evidence="2">
    <location>
        <begin position="1"/>
        <end position="17"/>
    </location>
</feature>
<keyword evidence="4" id="KW-1185">Reference proteome</keyword>
<name>X0BB67_FUSOX</name>
<evidence type="ECO:0000313" key="3">
    <source>
        <dbReference type="EMBL" id="EXK75709.1"/>
    </source>
</evidence>
<feature type="region of interest" description="Disordered" evidence="1">
    <location>
        <begin position="20"/>
        <end position="63"/>
    </location>
</feature>
<gene>
    <name evidence="3" type="ORF">FOQG_19525</name>
</gene>